<dbReference type="PROSITE" id="PS51257">
    <property type="entry name" value="PROKAR_LIPOPROTEIN"/>
    <property type="match status" value="1"/>
</dbReference>
<evidence type="ECO:0000313" key="3">
    <source>
        <dbReference type="Proteomes" id="UP000217349"/>
    </source>
</evidence>
<feature type="chain" id="PRO_5012945353" description="Lipoprotein" evidence="1">
    <location>
        <begin position="21"/>
        <end position="138"/>
    </location>
</feature>
<dbReference type="EMBL" id="CP023275">
    <property type="protein sequence ID" value="ATB69094.1"/>
    <property type="molecule type" value="Genomic_DNA"/>
</dbReference>
<dbReference type="KEGG" id="sulj:SJPD1_0982"/>
<accession>A0A290HR29</accession>
<dbReference type="Proteomes" id="UP000217349">
    <property type="component" value="Chromosome"/>
</dbReference>
<evidence type="ECO:0000256" key="1">
    <source>
        <dbReference type="SAM" id="SignalP"/>
    </source>
</evidence>
<name>A0A290HR29_9BACT</name>
<dbReference type="AlphaFoldDB" id="A0A290HR29"/>
<feature type="signal peptide" evidence="1">
    <location>
        <begin position="1"/>
        <end position="20"/>
    </location>
</feature>
<keyword evidence="1" id="KW-0732">Signal</keyword>
<protein>
    <recommendedName>
        <fullName evidence="4">Lipoprotein</fullName>
    </recommendedName>
</protein>
<reference evidence="3" key="1">
    <citation type="submission" date="2017-09" db="EMBL/GenBank/DDBJ databases">
        <title>The complete genome of Sulfurospirillum sp. JPD-1.</title>
        <authorList>
            <person name="Goris T."/>
        </authorList>
    </citation>
    <scope>NUCLEOTIDE SEQUENCE [LARGE SCALE GENOMIC DNA]</scope>
    <source>
        <strain evidence="3">JPD-1</strain>
    </source>
</reference>
<evidence type="ECO:0000313" key="2">
    <source>
        <dbReference type="EMBL" id="ATB69094.1"/>
    </source>
</evidence>
<proteinExistence type="predicted"/>
<gene>
    <name evidence="2" type="ORF">SJPD1_0982</name>
</gene>
<organism evidence="2 3">
    <name type="scientific">Sulfurospirillum diekertiae</name>
    <dbReference type="NCBI Taxonomy" id="1854492"/>
    <lineage>
        <taxon>Bacteria</taxon>
        <taxon>Pseudomonadati</taxon>
        <taxon>Campylobacterota</taxon>
        <taxon>Epsilonproteobacteria</taxon>
        <taxon>Campylobacterales</taxon>
        <taxon>Sulfurospirillaceae</taxon>
        <taxon>Sulfurospirillum</taxon>
    </lineage>
</organism>
<sequence>MRRKYLFSLISMIVIISGCAAKSTVEQERMFTLASALTKLSSSVEATVRYENPDKNLSDEELLEFSTKHDSSLRAPFSDYKVKILNENNHVIVLICTQDGTKALLEDVACTAEMDKHHWQIEEEKPCSFTLSTSICNR</sequence>
<evidence type="ECO:0008006" key="4">
    <source>
        <dbReference type="Google" id="ProtNLM"/>
    </source>
</evidence>